<accession>A0A978VG68</accession>
<dbReference type="InterPro" id="IPR032675">
    <property type="entry name" value="LRR_dom_sf"/>
</dbReference>
<organism evidence="1 2">
    <name type="scientific">Ziziphus jujuba var. spinosa</name>
    <dbReference type="NCBI Taxonomy" id="714518"/>
    <lineage>
        <taxon>Eukaryota</taxon>
        <taxon>Viridiplantae</taxon>
        <taxon>Streptophyta</taxon>
        <taxon>Embryophyta</taxon>
        <taxon>Tracheophyta</taxon>
        <taxon>Spermatophyta</taxon>
        <taxon>Magnoliopsida</taxon>
        <taxon>eudicotyledons</taxon>
        <taxon>Gunneridae</taxon>
        <taxon>Pentapetalae</taxon>
        <taxon>rosids</taxon>
        <taxon>fabids</taxon>
        <taxon>Rosales</taxon>
        <taxon>Rhamnaceae</taxon>
        <taxon>Paliureae</taxon>
        <taxon>Ziziphus</taxon>
    </lineage>
</organism>
<gene>
    <name evidence="1" type="ORF">FEM48_Zijuj05G0175700</name>
</gene>
<dbReference type="Proteomes" id="UP000813462">
    <property type="component" value="Unassembled WGS sequence"/>
</dbReference>
<dbReference type="SUPFAM" id="SSF52058">
    <property type="entry name" value="L domain-like"/>
    <property type="match status" value="1"/>
</dbReference>
<dbReference type="AlphaFoldDB" id="A0A978VG68"/>
<evidence type="ECO:0000313" key="1">
    <source>
        <dbReference type="EMBL" id="KAH7529357.1"/>
    </source>
</evidence>
<evidence type="ECO:0000313" key="2">
    <source>
        <dbReference type="Proteomes" id="UP000813462"/>
    </source>
</evidence>
<dbReference type="Gene3D" id="3.80.10.10">
    <property type="entry name" value="Ribonuclease Inhibitor"/>
    <property type="match status" value="1"/>
</dbReference>
<sequence length="186" mass="21429">MQKPNCSLKPENKCITFCMAHFLASTSSDAYVGYNRRSYCNNLRTVSKYFRKLDFQGCSRLKIPNVVEKIEFLTSLDLCGTAIKVLHSLIDLIVAFQKLYLSMCKELVHVPSSIYKLKFLGFLDLKWREKHNYDREVPISSCGVHLLWDQHENMVAQNLNEKSPILFHKVCSEPVSARTNIFGSED</sequence>
<proteinExistence type="predicted"/>
<reference evidence="1" key="1">
    <citation type="journal article" date="2021" name="Front. Plant Sci.">
        <title>Chromosome-Scale Genome Assembly for Chinese Sour Jujube and Insights Into Its Genome Evolution and Domestication Signature.</title>
        <authorList>
            <person name="Shen L.-Y."/>
            <person name="Luo H."/>
            <person name="Wang X.-L."/>
            <person name="Wang X.-M."/>
            <person name="Qiu X.-J."/>
            <person name="Liu H."/>
            <person name="Zhou S.-S."/>
            <person name="Jia K.-H."/>
            <person name="Nie S."/>
            <person name="Bao Y.-T."/>
            <person name="Zhang R.-G."/>
            <person name="Yun Q.-Z."/>
            <person name="Chai Y.-H."/>
            <person name="Lu J.-Y."/>
            <person name="Li Y."/>
            <person name="Zhao S.-W."/>
            <person name="Mao J.-F."/>
            <person name="Jia S.-G."/>
            <person name="Mao Y.-M."/>
        </authorList>
    </citation>
    <scope>NUCLEOTIDE SEQUENCE</scope>
    <source>
        <strain evidence="1">AT0</strain>
        <tissue evidence="1">Leaf</tissue>
    </source>
</reference>
<protein>
    <submittedName>
        <fullName evidence="1">Uncharacterized protein</fullName>
    </submittedName>
</protein>
<dbReference type="EMBL" id="JAEACU010000005">
    <property type="protein sequence ID" value="KAH7529357.1"/>
    <property type="molecule type" value="Genomic_DNA"/>
</dbReference>
<name>A0A978VG68_ZIZJJ</name>
<comment type="caution">
    <text evidence="1">The sequence shown here is derived from an EMBL/GenBank/DDBJ whole genome shotgun (WGS) entry which is preliminary data.</text>
</comment>